<dbReference type="Pfam" id="PF13358">
    <property type="entry name" value="DDE_3"/>
    <property type="match status" value="1"/>
</dbReference>
<dbReference type="InterPro" id="IPR038717">
    <property type="entry name" value="Tc1-like_DDE_dom"/>
</dbReference>
<sequence length="188" mass="21998">MTIWRSVRGNCNITIEVMRKAPRLTSEHREARLLFARNNVATQWDKVIFSDEKKFNLDGPDGYRHYWRDLRKEPLMFSRRNFGSCSLMTWAAFGGPGKLELAFVSSRMDSSEYQEIPETHLLPFLRGARRHSLAFQQDNAAVHVSHSTRSWLQEHCVRTIDWPACSPDCNPVENMWGIIVRQVYRNNK</sequence>
<dbReference type="InterPro" id="IPR036397">
    <property type="entry name" value="RNaseH_sf"/>
</dbReference>
<dbReference type="GO" id="GO:0003676">
    <property type="term" value="F:nucleic acid binding"/>
    <property type="evidence" value="ECO:0007669"/>
    <property type="project" value="InterPro"/>
</dbReference>
<dbReference type="InterPro" id="IPR052338">
    <property type="entry name" value="Transposase_5"/>
</dbReference>
<dbReference type="AlphaFoldDB" id="A0A368F7V5"/>
<dbReference type="Gene3D" id="3.30.420.10">
    <property type="entry name" value="Ribonuclease H-like superfamily/Ribonuclease H"/>
    <property type="match status" value="1"/>
</dbReference>
<comment type="caution">
    <text evidence="2">The sequence shown here is derived from an EMBL/GenBank/DDBJ whole genome shotgun (WGS) entry which is preliminary data.</text>
</comment>
<dbReference type="STRING" id="29170.A0A368F7V5"/>
<dbReference type="PANTHER" id="PTHR23022:SF129">
    <property type="entry name" value="TRANSPOSABLE ELEMENT TC3 TRANSPOSASE"/>
    <property type="match status" value="1"/>
</dbReference>
<dbReference type="Proteomes" id="UP000252519">
    <property type="component" value="Unassembled WGS sequence"/>
</dbReference>
<organism evidence="2 3">
    <name type="scientific">Ancylostoma caninum</name>
    <name type="common">Dog hookworm</name>
    <dbReference type="NCBI Taxonomy" id="29170"/>
    <lineage>
        <taxon>Eukaryota</taxon>
        <taxon>Metazoa</taxon>
        <taxon>Ecdysozoa</taxon>
        <taxon>Nematoda</taxon>
        <taxon>Chromadorea</taxon>
        <taxon>Rhabditida</taxon>
        <taxon>Rhabditina</taxon>
        <taxon>Rhabditomorpha</taxon>
        <taxon>Strongyloidea</taxon>
        <taxon>Ancylostomatidae</taxon>
        <taxon>Ancylostomatinae</taxon>
        <taxon>Ancylostoma</taxon>
    </lineage>
</organism>
<reference evidence="2 3" key="1">
    <citation type="submission" date="2014-10" db="EMBL/GenBank/DDBJ databases">
        <title>Draft genome of the hookworm Ancylostoma caninum.</title>
        <authorList>
            <person name="Mitreva M."/>
        </authorList>
    </citation>
    <scope>NUCLEOTIDE SEQUENCE [LARGE SCALE GENOMIC DNA]</scope>
    <source>
        <strain evidence="2 3">Baltimore</strain>
    </source>
</reference>
<evidence type="ECO:0000259" key="1">
    <source>
        <dbReference type="Pfam" id="PF13358"/>
    </source>
</evidence>
<gene>
    <name evidence="2" type="ORF">ANCCAN_26110</name>
</gene>
<proteinExistence type="predicted"/>
<dbReference type="EMBL" id="JOJR01002973">
    <property type="protein sequence ID" value="RCN28152.1"/>
    <property type="molecule type" value="Genomic_DNA"/>
</dbReference>
<evidence type="ECO:0000313" key="2">
    <source>
        <dbReference type="EMBL" id="RCN28152.1"/>
    </source>
</evidence>
<evidence type="ECO:0000313" key="3">
    <source>
        <dbReference type="Proteomes" id="UP000252519"/>
    </source>
</evidence>
<accession>A0A368F7V5</accession>
<name>A0A368F7V5_ANCCA</name>
<dbReference type="PANTHER" id="PTHR23022">
    <property type="entry name" value="TRANSPOSABLE ELEMENT-RELATED"/>
    <property type="match status" value="1"/>
</dbReference>
<protein>
    <recommendedName>
        <fullName evidence="1">Tc1-like transposase DDE domain-containing protein</fullName>
    </recommendedName>
</protein>
<feature type="domain" description="Tc1-like transposase DDE" evidence="1">
    <location>
        <begin position="47"/>
        <end position="186"/>
    </location>
</feature>
<keyword evidence="3" id="KW-1185">Reference proteome</keyword>
<dbReference type="OrthoDB" id="106945at2759"/>